<evidence type="ECO:0000256" key="1">
    <source>
        <dbReference type="SAM" id="Phobius"/>
    </source>
</evidence>
<comment type="caution">
    <text evidence="2">The sequence shown here is derived from an EMBL/GenBank/DDBJ whole genome shotgun (WGS) entry which is preliminary data.</text>
</comment>
<dbReference type="EMBL" id="JANDXR010000001">
    <property type="protein sequence ID" value="MCP9500029.1"/>
    <property type="molecule type" value="Genomic_DNA"/>
</dbReference>
<sequence length="432" mass="48953">MNDAIIKKHNFSTAKNQIQEFSRRLPANPRFEEVEEDGGLFGWFDHNVTGKEMNKFMGKVQDKLISVNSSLRGVIKEFGEIYKALDYLDNDYIKGILKAIDNAEKASEQAVSASKQALKAQDDNNKTIEALRKTVQAIKDSKTIIPGLGEKVKEWDSVKKRLESINHLDDMDVAWNQIQEVNLRLDTLMTETDSFKKLILPELDDAKKKIEDVCNQLALIEHLGDIDGIWIQQNLQAETIDRLLGDAKDLLGKINSLSAKQDDDVRKLNSDIQSLQTYINHVKSFEHLGDIDSIWNSVEEAKIFLEQFGKQLKCLEKQQDITAKELEDKIKVLADFQSHLSSFEHIDDIDNIWVDLHNQSKSLVSLSSHFTEMQDAFFGFKTEVTTSLESIVSQQEATNLSLRKKLKYAYCIGGGAILLSVLSVLLQYCGVL</sequence>
<keyword evidence="1" id="KW-1133">Transmembrane helix</keyword>
<reference evidence="2" key="1">
    <citation type="submission" date="2022-07" db="EMBL/GenBank/DDBJ databases">
        <title>Prevotella copri.</title>
        <authorList>
            <person name="Yang C."/>
        </authorList>
    </citation>
    <scope>NUCLEOTIDE SEQUENCE</scope>
    <source>
        <strain evidence="2">HF88</strain>
    </source>
</reference>
<proteinExistence type="predicted"/>
<keyword evidence="1" id="KW-0472">Membrane</keyword>
<dbReference type="Proteomes" id="UP001206014">
    <property type="component" value="Unassembled WGS sequence"/>
</dbReference>
<feature type="transmembrane region" description="Helical" evidence="1">
    <location>
        <begin position="408"/>
        <end position="428"/>
    </location>
</feature>
<organism evidence="2 3">
    <name type="scientific">Segatella copri</name>
    <dbReference type="NCBI Taxonomy" id="165179"/>
    <lineage>
        <taxon>Bacteria</taxon>
        <taxon>Pseudomonadati</taxon>
        <taxon>Bacteroidota</taxon>
        <taxon>Bacteroidia</taxon>
        <taxon>Bacteroidales</taxon>
        <taxon>Prevotellaceae</taxon>
        <taxon>Segatella</taxon>
    </lineage>
</organism>
<name>A0AAW5I0K8_9BACT</name>
<accession>A0AAW5I0K8</accession>
<protein>
    <submittedName>
        <fullName evidence="2">Uncharacterized protein</fullName>
    </submittedName>
</protein>
<evidence type="ECO:0000313" key="3">
    <source>
        <dbReference type="Proteomes" id="UP001206014"/>
    </source>
</evidence>
<evidence type="ECO:0000313" key="2">
    <source>
        <dbReference type="EMBL" id="MCP9500029.1"/>
    </source>
</evidence>
<gene>
    <name evidence="2" type="ORF">NND11_00440</name>
</gene>
<dbReference type="AlphaFoldDB" id="A0AAW5I0K8"/>
<dbReference type="RefSeq" id="WP_234563503.1">
    <property type="nucleotide sequence ID" value="NZ_JAJTTD010000001.1"/>
</dbReference>
<keyword evidence="1" id="KW-0812">Transmembrane</keyword>